<feature type="transmembrane region" description="Helical" evidence="2">
    <location>
        <begin position="180"/>
        <end position="209"/>
    </location>
</feature>
<keyword evidence="2" id="KW-1133">Transmembrane helix</keyword>
<feature type="region of interest" description="Disordered" evidence="1">
    <location>
        <begin position="213"/>
        <end position="257"/>
    </location>
</feature>
<keyword evidence="4" id="KW-1185">Reference proteome</keyword>
<dbReference type="OrthoDB" id="5520143at2"/>
<organism evidence="3 4">
    <name type="scientific">Chondromyces crocatus</name>
    <dbReference type="NCBI Taxonomy" id="52"/>
    <lineage>
        <taxon>Bacteria</taxon>
        <taxon>Pseudomonadati</taxon>
        <taxon>Myxococcota</taxon>
        <taxon>Polyangia</taxon>
        <taxon>Polyangiales</taxon>
        <taxon>Polyangiaceae</taxon>
        <taxon>Chondromyces</taxon>
    </lineage>
</organism>
<dbReference type="AlphaFoldDB" id="A0A0K1E9C8"/>
<feature type="compositionally biased region" description="Acidic residues" evidence="1">
    <location>
        <begin position="234"/>
        <end position="245"/>
    </location>
</feature>
<evidence type="ECO:0000313" key="3">
    <source>
        <dbReference type="EMBL" id="AKT37486.1"/>
    </source>
</evidence>
<sequence>MTTASAPRSRKRLALTLLGITLVGGGVAGASYKGYADEHLHPRPRIPGCIAKARNSMREARVASGTEPWEGPDGQTIYLSEGEYRAATCAGTISKDFGRRVAAAANTIELLPRIEAFADLVRNPQSKQEAAAAYPLAGFALSGMPHDVPQVQATKKEIEALHACRFDTRLTCPTRPPKPLLVWIGGVPAAASAVGLLGLGLVTGVGAIVRRGRRKKTQAATTTAVPAKAPADPPNDEGDEEEDDAPSGKKSTPPRRA</sequence>
<name>A0A0K1E9C8_CHOCO</name>
<dbReference type="EMBL" id="CP012159">
    <property type="protein sequence ID" value="AKT37486.1"/>
    <property type="molecule type" value="Genomic_DNA"/>
</dbReference>
<keyword evidence="2" id="KW-0812">Transmembrane</keyword>
<dbReference type="KEGG" id="ccro:CMC5_016270"/>
<evidence type="ECO:0000313" key="4">
    <source>
        <dbReference type="Proteomes" id="UP000067626"/>
    </source>
</evidence>
<feature type="compositionally biased region" description="Low complexity" evidence="1">
    <location>
        <begin position="218"/>
        <end position="230"/>
    </location>
</feature>
<protein>
    <submittedName>
        <fullName evidence="3">Uncharacterized protein</fullName>
    </submittedName>
</protein>
<keyword evidence="2" id="KW-0472">Membrane</keyword>
<gene>
    <name evidence="3" type="ORF">CMC5_016270</name>
</gene>
<accession>A0A0K1E9C8</accession>
<reference evidence="3 4" key="1">
    <citation type="submission" date="2015-07" db="EMBL/GenBank/DDBJ databases">
        <title>Genome analysis of myxobacterium Chondromyces crocatus Cm c5 reveals a high potential for natural compound synthesis and the genetic basis for the loss of fruiting body formation.</title>
        <authorList>
            <person name="Zaburannyi N."/>
            <person name="Bunk B."/>
            <person name="Maier J."/>
            <person name="Overmann J."/>
            <person name="Mueller R."/>
        </authorList>
    </citation>
    <scope>NUCLEOTIDE SEQUENCE [LARGE SCALE GENOMIC DNA]</scope>
    <source>
        <strain evidence="3 4">Cm c5</strain>
    </source>
</reference>
<evidence type="ECO:0000256" key="2">
    <source>
        <dbReference type="SAM" id="Phobius"/>
    </source>
</evidence>
<dbReference type="RefSeq" id="WP_050429849.1">
    <property type="nucleotide sequence ID" value="NZ_CP012159.1"/>
</dbReference>
<dbReference type="STRING" id="52.CMC5_016270"/>
<evidence type="ECO:0000256" key="1">
    <source>
        <dbReference type="SAM" id="MobiDB-lite"/>
    </source>
</evidence>
<dbReference type="Proteomes" id="UP000067626">
    <property type="component" value="Chromosome"/>
</dbReference>
<proteinExistence type="predicted"/>